<reference evidence="2" key="1">
    <citation type="journal article" date="2021" name="New Phytol.">
        <title>Evolutionary innovations through gain and loss of genes in the ectomycorrhizal Boletales.</title>
        <authorList>
            <person name="Wu G."/>
            <person name="Miyauchi S."/>
            <person name="Morin E."/>
            <person name="Kuo A."/>
            <person name="Drula E."/>
            <person name="Varga T."/>
            <person name="Kohler A."/>
            <person name="Feng B."/>
            <person name="Cao Y."/>
            <person name="Lipzen A."/>
            <person name="Daum C."/>
            <person name="Hundley H."/>
            <person name="Pangilinan J."/>
            <person name="Johnson J."/>
            <person name="Barry K."/>
            <person name="LaButti K."/>
            <person name="Ng V."/>
            <person name="Ahrendt S."/>
            <person name="Min B."/>
            <person name="Choi I.G."/>
            <person name="Park H."/>
            <person name="Plett J.M."/>
            <person name="Magnuson J."/>
            <person name="Spatafora J.W."/>
            <person name="Nagy L.G."/>
            <person name="Henrissat B."/>
            <person name="Grigoriev I.V."/>
            <person name="Yang Z.L."/>
            <person name="Xu J."/>
            <person name="Martin F.M."/>
        </authorList>
    </citation>
    <scope>NUCLEOTIDE SEQUENCE</scope>
    <source>
        <strain evidence="2">KKN 215</strain>
    </source>
</reference>
<evidence type="ECO:0000313" key="3">
    <source>
        <dbReference type="Proteomes" id="UP000813824"/>
    </source>
</evidence>
<organism evidence="2 3">
    <name type="scientific">Cristinia sonorae</name>
    <dbReference type="NCBI Taxonomy" id="1940300"/>
    <lineage>
        <taxon>Eukaryota</taxon>
        <taxon>Fungi</taxon>
        <taxon>Dikarya</taxon>
        <taxon>Basidiomycota</taxon>
        <taxon>Agaricomycotina</taxon>
        <taxon>Agaricomycetes</taxon>
        <taxon>Agaricomycetidae</taxon>
        <taxon>Agaricales</taxon>
        <taxon>Pleurotineae</taxon>
        <taxon>Stephanosporaceae</taxon>
        <taxon>Cristinia</taxon>
    </lineage>
</organism>
<accession>A0A8K0UCZ4</accession>
<comment type="caution">
    <text evidence="2">The sequence shown here is derived from an EMBL/GenBank/DDBJ whole genome shotgun (WGS) entry which is preliminary data.</text>
</comment>
<sequence length="266" mass="29501">MAAGRLCFALLCSDLLHPLVLADPHLAHEDPRTHMKTPARTHAHTHTRTHARTHEDYSHLSLPIAPLRYISLTPRFPFSQMVVVPILARYLDTTPPRTHTKTTHTHRTLHEDLQTLPRGQGGCGRTWAWFWAWASVFSTSSACLGFLVTSWCYRGGLGLGLGLGLNLGSLFSSSSVPSGNSSTLIDVGPSLQPIIRGGWTELRRTGVGGMHASLANSFEWSPQPQHVLQVRTTTSSYQRVYAPSFRDTIFPFRRLLDYIVVIGSIV</sequence>
<dbReference type="Proteomes" id="UP000813824">
    <property type="component" value="Unassembled WGS sequence"/>
</dbReference>
<feature type="signal peptide" evidence="1">
    <location>
        <begin position="1"/>
        <end position="22"/>
    </location>
</feature>
<protein>
    <submittedName>
        <fullName evidence="2">Uncharacterized protein</fullName>
    </submittedName>
</protein>
<keyword evidence="3" id="KW-1185">Reference proteome</keyword>
<evidence type="ECO:0000256" key="1">
    <source>
        <dbReference type="SAM" id="SignalP"/>
    </source>
</evidence>
<dbReference type="AlphaFoldDB" id="A0A8K0UCZ4"/>
<name>A0A8K0UCZ4_9AGAR</name>
<keyword evidence="1" id="KW-0732">Signal</keyword>
<feature type="chain" id="PRO_5035451129" evidence="1">
    <location>
        <begin position="23"/>
        <end position="266"/>
    </location>
</feature>
<dbReference type="EMBL" id="JAEVFJ010000073">
    <property type="protein sequence ID" value="KAH8073797.1"/>
    <property type="molecule type" value="Genomic_DNA"/>
</dbReference>
<proteinExistence type="predicted"/>
<evidence type="ECO:0000313" key="2">
    <source>
        <dbReference type="EMBL" id="KAH8073797.1"/>
    </source>
</evidence>
<gene>
    <name evidence="2" type="ORF">BXZ70DRAFT_911574</name>
</gene>